<protein>
    <recommendedName>
        <fullName evidence="1">RNA-directed DNA polymerase</fullName>
        <ecNumber evidence="1">2.7.7.49</ecNumber>
    </recommendedName>
</protein>
<feature type="domain" description="Integrase zinc-binding" evidence="3">
    <location>
        <begin position="29"/>
        <end position="73"/>
    </location>
</feature>
<dbReference type="InterPro" id="IPR050951">
    <property type="entry name" value="Retrovirus_Pol_polyprotein"/>
</dbReference>
<evidence type="ECO:0000256" key="1">
    <source>
        <dbReference type="ARBA" id="ARBA00012493"/>
    </source>
</evidence>
<gene>
    <name evidence="4" type="ORF">PR048_032695</name>
</gene>
<comment type="caution">
    <text evidence="4">The sequence shown here is derived from an EMBL/GenBank/DDBJ whole genome shotgun (WGS) entry which is preliminary data.</text>
</comment>
<dbReference type="Proteomes" id="UP001159363">
    <property type="component" value="Chromosome 15"/>
</dbReference>
<dbReference type="InterPro" id="IPR036397">
    <property type="entry name" value="RNaseH_sf"/>
</dbReference>
<evidence type="ECO:0000313" key="5">
    <source>
        <dbReference type="Proteomes" id="UP001159363"/>
    </source>
</evidence>
<dbReference type="SUPFAM" id="SSF53098">
    <property type="entry name" value="Ribonuclease H-like"/>
    <property type="match status" value="1"/>
</dbReference>
<dbReference type="Gene3D" id="3.30.420.10">
    <property type="entry name" value="Ribonuclease H-like superfamily/Ribonuclease H"/>
    <property type="match status" value="1"/>
</dbReference>
<feature type="region of interest" description="Disordered" evidence="2">
    <location>
        <begin position="261"/>
        <end position="283"/>
    </location>
</feature>
<evidence type="ECO:0000259" key="3">
    <source>
        <dbReference type="Pfam" id="PF17921"/>
    </source>
</evidence>
<dbReference type="EC" id="2.7.7.49" evidence="1"/>
<sequence>MKSLQEENTSETDYIIESGILFHGQRVFVPASLQSAVLNELHRTHVGITKMKQLARRYVYWKKTDSDIEHLVRIQPKSPSHPWEEPEHKWQRTHIDYAGPYQDHHFLVVVDAKSKWAEIVPCLSAPTSKKGFPEVMVPENTTILTSEEFAHFCKQAGIFQKFCAAGHPAINGLAEYNVQKLKHRLTTTHIDQLRSTEIPLPSMKTVHFDPKPKSPMSDDRQLNKPNLGDLTEIMDPDVVLPEAKQPDPIEQEEEVLVVDFQPPEQPAQREHRLPAYLRDYSLY</sequence>
<reference evidence="4 5" key="1">
    <citation type="submission" date="2023-02" db="EMBL/GenBank/DDBJ databases">
        <title>LHISI_Scaffold_Assembly.</title>
        <authorList>
            <person name="Stuart O.P."/>
            <person name="Cleave R."/>
            <person name="Magrath M.J.L."/>
            <person name="Mikheyev A.S."/>
        </authorList>
    </citation>
    <scope>NUCLEOTIDE SEQUENCE [LARGE SCALE GENOMIC DNA]</scope>
    <source>
        <strain evidence="4">Daus_M_001</strain>
        <tissue evidence="4">Leg muscle</tissue>
    </source>
</reference>
<proteinExistence type="predicted"/>
<dbReference type="Gene3D" id="1.10.340.70">
    <property type="match status" value="1"/>
</dbReference>
<accession>A0ABQ9G716</accession>
<name>A0ABQ9G716_9NEOP</name>
<dbReference type="InterPro" id="IPR012337">
    <property type="entry name" value="RNaseH-like_sf"/>
</dbReference>
<dbReference type="Pfam" id="PF17921">
    <property type="entry name" value="Integrase_H2C2"/>
    <property type="match status" value="1"/>
</dbReference>
<evidence type="ECO:0000256" key="2">
    <source>
        <dbReference type="SAM" id="MobiDB-lite"/>
    </source>
</evidence>
<dbReference type="PANTHER" id="PTHR37984">
    <property type="entry name" value="PROTEIN CBG26694"/>
    <property type="match status" value="1"/>
</dbReference>
<keyword evidence="5" id="KW-1185">Reference proteome</keyword>
<dbReference type="PANTHER" id="PTHR37984:SF5">
    <property type="entry name" value="PROTEIN NYNRIN-LIKE"/>
    <property type="match status" value="1"/>
</dbReference>
<dbReference type="InterPro" id="IPR041588">
    <property type="entry name" value="Integrase_H2C2"/>
</dbReference>
<organism evidence="4 5">
    <name type="scientific">Dryococelus australis</name>
    <dbReference type="NCBI Taxonomy" id="614101"/>
    <lineage>
        <taxon>Eukaryota</taxon>
        <taxon>Metazoa</taxon>
        <taxon>Ecdysozoa</taxon>
        <taxon>Arthropoda</taxon>
        <taxon>Hexapoda</taxon>
        <taxon>Insecta</taxon>
        <taxon>Pterygota</taxon>
        <taxon>Neoptera</taxon>
        <taxon>Polyneoptera</taxon>
        <taxon>Phasmatodea</taxon>
        <taxon>Verophasmatodea</taxon>
        <taxon>Anareolatae</taxon>
        <taxon>Phasmatidae</taxon>
        <taxon>Eurycanthinae</taxon>
        <taxon>Dryococelus</taxon>
    </lineage>
</organism>
<evidence type="ECO:0000313" key="4">
    <source>
        <dbReference type="EMBL" id="KAJ8866834.1"/>
    </source>
</evidence>
<dbReference type="EMBL" id="JARBHB010000016">
    <property type="protein sequence ID" value="KAJ8866834.1"/>
    <property type="molecule type" value="Genomic_DNA"/>
</dbReference>